<dbReference type="SUPFAM" id="SSF52833">
    <property type="entry name" value="Thioredoxin-like"/>
    <property type="match status" value="1"/>
</dbReference>
<dbReference type="AlphaFoldDB" id="A0A368L3T5"/>
<keyword evidence="2" id="KW-1185">Reference proteome</keyword>
<dbReference type="RefSeq" id="WP_114402313.1">
    <property type="nucleotide sequence ID" value="NZ_QPGB01000002.1"/>
</dbReference>
<dbReference type="Proteomes" id="UP000252357">
    <property type="component" value="Unassembled WGS sequence"/>
</dbReference>
<dbReference type="OrthoDB" id="8779161at2"/>
<gene>
    <name evidence="1" type="ORF">DU000_05225</name>
</gene>
<proteinExistence type="predicted"/>
<protein>
    <submittedName>
        <fullName evidence="1">Glutaredoxin family protein</fullName>
    </submittedName>
</protein>
<sequence length="86" mass="10141">MSQPLTLTLYSRSYCSLCQKMRDQIRAQPEFANCVLHEVDIDQTPAFLDRYDELVPVLCHQENELFHYHFSAEKWHQFFAEATSAT</sequence>
<dbReference type="Pfam" id="PF05768">
    <property type="entry name" value="Glrx-like"/>
    <property type="match status" value="1"/>
</dbReference>
<evidence type="ECO:0000313" key="1">
    <source>
        <dbReference type="EMBL" id="RCS58229.1"/>
    </source>
</evidence>
<evidence type="ECO:0000313" key="2">
    <source>
        <dbReference type="Proteomes" id="UP000252357"/>
    </source>
</evidence>
<accession>A0A368L3T5</accession>
<dbReference type="InterPro" id="IPR008554">
    <property type="entry name" value="Glutaredoxin-like"/>
</dbReference>
<dbReference type="InterPro" id="IPR036249">
    <property type="entry name" value="Thioredoxin-like_sf"/>
</dbReference>
<reference evidence="1 2" key="1">
    <citation type="journal article" date="2018" name="Int. J. Syst. Evol. Microbiol.">
        <title>Parvibium lacunae gen. nov., sp. nov., a new member of the family Alcaligenaceae isolated from a freshwater pond.</title>
        <authorList>
            <person name="Chen W.M."/>
            <person name="Xie P.B."/>
            <person name="Hsu M.Y."/>
            <person name="Sheu S.Y."/>
        </authorList>
    </citation>
    <scope>NUCLEOTIDE SEQUENCE [LARGE SCALE GENOMIC DNA]</scope>
    <source>
        <strain evidence="1 2">KMB9</strain>
    </source>
</reference>
<comment type="caution">
    <text evidence="1">The sequence shown here is derived from an EMBL/GenBank/DDBJ whole genome shotgun (WGS) entry which is preliminary data.</text>
</comment>
<name>A0A368L3T5_9BURK</name>
<dbReference type="Gene3D" id="3.40.30.10">
    <property type="entry name" value="Glutaredoxin"/>
    <property type="match status" value="1"/>
</dbReference>
<organism evidence="1 2">
    <name type="scientific">Parvibium lacunae</name>
    <dbReference type="NCBI Taxonomy" id="1888893"/>
    <lineage>
        <taxon>Bacteria</taxon>
        <taxon>Pseudomonadati</taxon>
        <taxon>Pseudomonadota</taxon>
        <taxon>Betaproteobacteria</taxon>
        <taxon>Burkholderiales</taxon>
        <taxon>Alcaligenaceae</taxon>
        <taxon>Parvibium</taxon>
    </lineage>
</organism>
<dbReference type="EMBL" id="QPGB01000002">
    <property type="protein sequence ID" value="RCS58229.1"/>
    <property type="molecule type" value="Genomic_DNA"/>
</dbReference>